<evidence type="ECO:0000313" key="4">
    <source>
        <dbReference type="Proteomes" id="UP000653305"/>
    </source>
</evidence>
<evidence type="ECO:0000256" key="1">
    <source>
        <dbReference type="SAM" id="Phobius"/>
    </source>
</evidence>
<comment type="caution">
    <text evidence="3">The sequence shown here is derived from an EMBL/GenBank/DDBJ whole genome shotgun (WGS) entry which is preliminary data.</text>
</comment>
<keyword evidence="1" id="KW-0812">Transmembrane</keyword>
<evidence type="ECO:0000259" key="2">
    <source>
        <dbReference type="Pfam" id="PF25397"/>
    </source>
</evidence>
<dbReference type="InterPro" id="IPR057209">
    <property type="entry name" value="DUF7887"/>
</dbReference>
<feature type="transmembrane region" description="Helical" evidence="1">
    <location>
        <begin position="51"/>
        <end position="72"/>
    </location>
</feature>
<keyword evidence="4" id="KW-1185">Reference proteome</keyword>
<dbReference type="EMBL" id="BMAC01000365">
    <property type="protein sequence ID" value="GFP94800.1"/>
    <property type="molecule type" value="Genomic_DNA"/>
</dbReference>
<keyword evidence="1" id="KW-1133">Transmembrane helix</keyword>
<keyword evidence="1" id="KW-0472">Membrane</keyword>
<evidence type="ECO:0000313" key="3">
    <source>
        <dbReference type="EMBL" id="GFP94800.1"/>
    </source>
</evidence>
<accession>A0A830C590</accession>
<dbReference type="Pfam" id="PF25397">
    <property type="entry name" value="DUF7887"/>
    <property type="match status" value="1"/>
</dbReference>
<feature type="domain" description="DUF7887" evidence="2">
    <location>
        <begin position="48"/>
        <end position="69"/>
    </location>
</feature>
<feature type="non-terminal residue" evidence="3">
    <location>
        <position position="1"/>
    </location>
</feature>
<protein>
    <recommendedName>
        <fullName evidence="2">DUF7887 domain-containing protein</fullName>
    </recommendedName>
</protein>
<gene>
    <name evidence="3" type="ORF">PHJA_001624400</name>
</gene>
<sequence length="105" mass="12054">CTSYTCFISNRNGIKPYVNPPTLAKKNDFSENSSYKANKPMFPLKFSSSKILIQSAIGVFALGFIDAGYLIYKYPYYSLKSFPFPRHPHPPPPYLFNLIYCLIRN</sequence>
<dbReference type="AlphaFoldDB" id="A0A830C590"/>
<name>A0A830C590_9LAMI</name>
<organism evidence="3 4">
    <name type="scientific">Phtheirospermum japonicum</name>
    <dbReference type="NCBI Taxonomy" id="374723"/>
    <lineage>
        <taxon>Eukaryota</taxon>
        <taxon>Viridiplantae</taxon>
        <taxon>Streptophyta</taxon>
        <taxon>Embryophyta</taxon>
        <taxon>Tracheophyta</taxon>
        <taxon>Spermatophyta</taxon>
        <taxon>Magnoliopsida</taxon>
        <taxon>eudicotyledons</taxon>
        <taxon>Gunneridae</taxon>
        <taxon>Pentapetalae</taxon>
        <taxon>asterids</taxon>
        <taxon>lamiids</taxon>
        <taxon>Lamiales</taxon>
        <taxon>Orobanchaceae</taxon>
        <taxon>Orobanchaceae incertae sedis</taxon>
        <taxon>Phtheirospermum</taxon>
    </lineage>
</organism>
<dbReference type="OrthoDB" id="1937164at2759"/>
<dbReference type="Proteomes" id="UP000653305">
    <property type="component" value="Unassembled WGS sequence"/>
</dbReference>
<reference evidence="3" key="1">
    <citation type="submission" date="2020-07" db="EMBL/GenBank/DDBJ databases">
        <title>Ethylene signaling mediates host invasion by parasitic plants.</title>
        <authorList>
            <person name="Yoshida S."/>
        </authorList>
    </citation>
    <scope>NUCLEOTIDE SEQUENCE</scope>
    <source>
        <strain evidence="3">Okayama</strain>
    </source>
</reference>
<proteinExistence type="predicted"/>